<evidence type="ECO:0000313" key="4">
    <source>
        <dbReference type="Proteomes" id="UP001271723"/>
    </source>
</evidence>
<dbReference type="InterPro" id="IPR051604">
    <property type="entry name" value="Ergot_Alk_Oxidoreductase"/>
</dbReference>
<name>A0ABU4L6M3_9ACTN</name>
<protein>
    <submittedName>
        <fullName evidence="3">SDR family oxidoreductase</fullName>
    </submittedName>
</protein>
<feature type="region of interest" description="Disordered" evidence="1">
    <location>
        <begin position="1"/>
        <end position="32"/>
    </location>
</feature>
<evidence type="ECO:0000313" key="3">
    <source>
        <dbReference type="EMBL" id="MDX2911110.1"/>
    </source>
</evidence>
<dbReference type="PANTHER" id="PTHR43162:SF1">
    <property type="entry name" value="PRESTALK A DIFFERENTIATION PROTEIN A"/>
    <property type="match status" value="1"/>
</dbReference>
<proteinExistence type="predicted"/>
<accession>A0ABU4L6M3</accession>
<dbReference type="Pfam" id="PF05368">
    <property type="entry name" value="NmrA"/>
    <property type="match status" value="1"/>
</dbReference>
<evidence type="ECO:0000256" key="1">
    <source>
        <dbReference type="SAM" id="MobiDB-lite"/>
    </source>
</evidence>
<dbReference type="CDD" id="cd05269">
    <property type="entry name" value="TMR_SDR_a"/>
    <property type="match status" value="1"/>
</dbReference>
<dbReference type="InterPro" id="IPR008030">
    <property type="entry name" value="NmrA-like"/>
</dbReference>
<dbReference type="Gene3D" id="3.90.25.10">
    <property type="entry name" value="UDP-galactose 4-epimerase, domain 1"/>
    <property type="match status" value="1"/>
</dbReference>
<comment type="caution">
    <text evidence="3">The sequence shown here is derived from an EMBL/GenBank/DDBJ whole genome shotgun (WGS) entry which is preliminary data.</text>
</comment>
<dbReference type="Proteomes" id="UP001271723">
    <property type="component" value="Unassembled WGS sequence"/>
</dbReference>
<feature type="domain" description="NmrA-like" evidence="2">
    <location>
        <begin position="33"/>
        <end position="247"/>
    </location>
</feature>
<organism evidence="3 4">
    <name type="scientific">Streptomyces griseiscabiei</name>
    <dbReference type="NCBI Taxonomy" id="2993540"/>
    <lineage>
        <taxon>Bacteria</taxon>
        <taxon>Bacillati</taxon>
        <taxon>Actinomycetota</taxon>
        <taxon>Actinomycetes</taxon>
        <taxon>Kitasatosporales</taxon>
        <taxon>Streptomycetaceae</taxon>
        <taxon>Streptomyces</taxon>
    </lineage>
</organism>
<dbReference type="EMBL" id="JARAVY010000007">
    <property type="protein sequence ID" value="MDX2911110.1"/>
    <property type="molecule type" value="Genomic_DNA"/>
</dbReference>
<dbReference type="InterPro" id="IPR036291">
    <property type="entry name" value="NAD(P)-bd_dom_sf"/>
</dbReference>
<sequence length="312" mass="32933">MTTPSEPTDPTTPTTPSAPTAPGTPRTPVPPPIVVTGATGRLGGRVARRLAERGVAQRLLVRSPERAPELPGATAVKGGFGDRDAVVRGLGGARTVFMVSASESVDRVAQHRTFVDAAVEAGVEHLVYVSFFGAAPEAAFTLARDHFHTEEHIRASGLAHTFLRDNLYADFVRHLAGEDGVIRGPAGQGRAAFVAQDDIADAAVTVLTRPADHAGAAYDLTGPESLTLDEAAAILSERLGRPFRYRPETIEEAYASRASYDAPPWQLDAWVSTYTAIATGELDGVSSAVPDLTGRPARTLADVLDATERPLP</sequence>
<dbReference type="SUPFAM" id="SSF51735">
    <property type="entry name" value="NAD(P)-binding Rossmann-fold domains"/>
    <property type="match status" value="1"/>
</dbReference>
<dbReference type="Gene3D" id="3.40.50.720">
    <property type="entry name" value="NAD(P)-binding Rossmann-like Domain"/>
    <property type="match status" value="1"/>
</dbReference>
<evidence type="ECO:0000259" key="2">
    <source>
        <dbReference type="Pfam" id="PF05368"/>
    </source>
</evidence>
<dbReference type="PANTHER" id="PTHR43162">
    <property type="match status" value="1"/>
</dbReference>
<dbReference type="RefSeq" id="WP_086754665.1">
    <property type="nucleotide sequence ID" value="NZ_JAGJBZ010000001.1"/>
</dbReference>
<keyword evidence="4" id="KW-1185">Reference proteome</keyword>
<gene>
    <name evidence="3" type="ORF">PV517_20715</name>
</gene>
<reference evidence="3 4" key="1">
    <citation type="journal article" date="2023" name="Microb. Genom.">
        <title>Mesoterricola silvestris gen. nov., sp. nov., Mesoterricola sediminis sp. nov., Geothrix oryzae sp. nov., Geothrix edaphica sp. nov., Geothrix rubra sp. nov., and Geothrix limicola sp. nov., six novel members of Acidobacteriota isolated from soils.</title>
        <authorList>
            <person name="Weisberg A.J."/>
            <person name="Pearce E."/>
            <person name="Kramer C.G."/>
            <person name="Chang J.H."/>
            <person name="Clarke C.R."/>
        </authorList>
    </citation>
    <scope>NUCLEOTIDE SEQUENCE [LARGE SCALE GENOMIC DNA]</scope>
    <source>
        <strain evidence="3 4">NRRL_B-2795</strain>
    </source>
</reference>
<feature type="compositionally biased region" description="Low complexity" evidence="1">
    <location>
        <begin position="1"/>
        <end position="24"/>
    </location>
</feature>